<dbReference type="HOGENOM" id="CLU_062618_6_0_6"/>
<evidence type="ECO:0000313" key="7">
    <source>
        <dbReference type="Proteomes" id="UP000001062"/>
    </source>
</evidence>
<keyword evidence="1" id="KW-0805">Transcription regulation</keyword>
<dbReference type="STRING" id="717774.Marme_0530"/>
<dbReference type="eggNOG" id="COG1414">
    <property type="taxonomic scope" value="Bacteria"/>
</dbReference>
<dbReference type="SUPFAM" id="SSF46785">
    <property type="entry name" value="Winged helix' DNA-binding domain"/>
    <property type="match status" value="1"/>
</dbReference>
<dbReference type="AlphaFoldDB" id="F2K0B1"/>
<evidence type="ECO:0000256" key="1">
    <source>
        <dbReference type="ARBA" id="ARBA00023015"/>
    </source>
</evidence>
<accession>F2K0B1</accession>
<dbReference type="Gene3D" id="1.10.10.10">
    <property type="entry name" value="Winged helix-like DNA-binding domain superfamily/Winged helix DNA-binding domain"/>
    <property type="match status" value="1"/>
</dbReference>
<organism evidence="6 7">
    <name type="scientific">Marinomonas mediterranea (strain ATCC 700492 / JCM 21426 / NBRC 103028 / MMB-1)</name>
    <dbReference type="NCBI Taxonomy" id="717774"/>
    <lineage>
        <taxon>Bacteria</taxon>
        <taxon>Pseudomonadati</taxon>
        <taxon>Pseudomonadota</taxon>
        <taxon>Gammaproteobacteria</taxon>
        <taxon>Oceanospirillales</taxon>
        <taxon>Oceanospirillaceae</taxon>
        <taxon>Marinomonas</taxon>
    </lineage>
</organism>
<dbReference type="SMART" id="SM00346">
    <property type="entry name" value="HTH_ICLR"/>
    <property type="match status" value="1"/>
</dbReference>
<evidence type="ECO:0000313" key="6">
    <source>
        <dbReference type="EMBL" id="ADZ89826.1"/>
    </source>
</evidence>
<evidence type="ECO:0000259" key="4">
    <source>
        <dbReference type="PROSITE" id="PS51077"/>
    </source>
</evidence>
<dbReference type="EMBL" id="CP002583">
    <property type="protein sequence ID" value="ADZ89826.1"/>
    <property type="molecule type" value="Genomic_DNA"/>
</dbReference>
<feature type="domain" description="HTH iclR-type" evidence="4">
    <location>
        <begin position="12"/>
        <end position="73"/>
    </location>
</feature>
<evidence type="ECO:0000259" key="5">
    <source>
        <dbReference type="PROSITE" id="PS51078"/>
    </source>
</evidence>
<dbReference type="PANTHER" id="PTHR30136">
    <property type="entry name" value="HELIX-TURN-HELIX TRANSCRIPTIONAL REGULATOR, ICLR FAMILY"/>
    <property type="match status" value="1"/>
</dbReference>
<dbReference type="GO" id="GO:0045892">
    <property type="term" value="P:negative regulation of DNA-templated transcription"/>
    <property type="evidence" value="ECO:0007669"/>
    <property type="project" value="TreeGrafter"/>
</dbReference>
<dbReference type="Proteomes" id="UP000001062">
    <property type="component" value="Chromosome"/>
</dbReference>
<feature type="domain" description="IclR-ED" evidence="5">
    <location>
        <begin position="74"/>
        <end position="257"/>
    </location>
</feature>
<dbReference type="SUPFAM" id="SSF55781">
    <property type="entry name" value="GAF domain-like"/>
    <property type="match status" value="1"/>
</dbReference>
<dbReference type="KEGG" id="mme:Marme_0530"/>
<dbReference type="RefSeq" id="WP_013659731.1">
    <property type="nucleotide sequence ID" value="NC_015276.1"/>
</dbReference>
<dbReference type="InterPro" id="IPR036388">
    <property type="entry name" value="WH-like_DNA-bd_sf"/>
</dbReference>
<dbReference type="PATRIC" id="fig|717774.3.peg.545"/>
<evidence type="ECO:0000256" key="3">
    <source>
        <dbReference type="ARBA" id="ARBA00023163"/>
    </source>
</evidence>
<dbReference type="PROSITE" id="PS51078">
    <property type="entry name" value="ICLR_ED"/>
    <property type="match status" value="1"/>
</dbReference>
<name>F2K0B1_MARM1</name>
<keyword evidence="7" id="KW-1185">Reference proteome</keyword>
<dbReference type="GO" id="GO:0003677">
    <property type="term" value="F:DNA binding"/>
    <property type="evidence" value="ECO:0007669"/>
    <property type="project" value="UniProtKB-KW"/>
</dbReference>
<dbReference type="InterPro" id="IPR029016">
    <property type="entry name" value="GAF-like_dom_sf"/>
</dbReference>
<dbReference type="OrthoDB" id="9807558at2"/>
<dbReference type="NCBIfam" id="NF011671">
    <property type="entry name" value="PRK15090.1"/>
    <property type="match status" value="1"/>
</dbReference>
<dbReference type="Pfam" id="PF01614">
    <property type="entry name" value="IclR_C"/>
    <property type="match status" value="1"/>
</dbReference>
<sequence>MANDDEIQIEPVSSVMKVFAILSALSTQKSLGVTELSRLSMTSKSTVYRFLQTMKMLGYVRQEGDTDKYSLTLKLFEVGAKALEYSDLVEIAEPHMNRIGETTHEALHLGIRDADNIVYVFKVDAQYNLRMQSRIGRRNPLYSTAIGKVLLAEKPEQEVREILANTEFLPSTTNTHKDAASLIAELAIVREQGFGEDVEEQEEGLRCVAAPIYDRFGNVIAGMSLSYPTLRHSDEDKLKYIEMLQESCKKVSDQLGYRSQQ</sequence>
<proteinExistence type="predicted"/>
<dbReference type="Gene3D" id="3.30.450.40">
    <property type="match status" value="1"/>
</dbReference>
<dbReference type="PANTHER" id="PTHR30136:SF7">
    <property type="entry name" value="HTH-TYPE TRANSCRIPTIONAL REGULATOR KDGR-RELATED"/>
    <property type="match status" value="1"/>
</dbReference>
<dbReference type="Pfam" id="PF09339">
    <property type="entry name" value="HTH_IclR"/>
    <property type="match status" value="1"/>
</dbReference>
<protein>
    <submittedName>
        <fullName evidence="6">Transcriptional regulator, IclR family</fullName>
    </submittedName>
</protein>
<keyword evidence="3" id="KW-0804">Transcription</keyword>
<dbReference type="InterPro" id="IPR014757">
    <property type="entry name" value="Tscrpt_reg_IclR_C"/>
</dbReference>
<reference evidence="6 7" key="1">
    <citation type="journal article" date="2012" name="Stand. Genomic Sci.">
        <title>Complete genome sequence of the melanogenic marine bacterium Marinomonas mediterranea type strain (MMB-1(T)).</title>
        <authorList>
            <person name="Lucas-Elio P."/>
            <person name="Goodwin L."/>
            <person name="Woyke T."/>
            <person name="Pitluck S."/>
            <person name="Nolan M."/>
            <person name="Kyrpides N.C."/>
            <person name="Detter J.C."/>
            <person name="Copeland A."/>
            <person name="Teshima H."/>
            <person name="Bruce D."/>
            <person name="Detter C."/>
            <person name="Tapia R."/>
            <person name="Han S."/>
            <person name="Land M.L."/>
            <person name="Ivanova N."/>
            <person name="Mikhailova N."/>
            <person name="Johnston A.W."/>
            <person name="Sanchez-Amat A."/>
        </authorList>
    </citation>
    <scope>NUCLEOTIDE SEQUENCE [LARGE SCALE GENOMIC DNA]</scope>
    <source>
        <strain evidence="7">ATCC 700492 / JCM 21426 / NBRC 103028 / MMB-1</strain>
    </source>
</reference>
<dbReference type="GO" id="GO:0003700">
    <property type="term" value="F:DNA-binding transcription factor activity"/>
    <property type="evidence" value="ECO:0007669"/>
    <property type="project" value="TreeGrafter"/>
</dbReference>
<evidence type="ECO:0000256" key="2">
    <source>
        <dbReference type="ARBA" id="ARBA00023125"/>
    </source>
</evidence>
<gene>
    <name evidence="6" type="ordered locus">Marme_0530</name>
</gene>
<dbReference type="PROSITE" id="PS51077">
    <property type="entry name" value="HTH_ICLR"/>
    <property type="match status" value="1"/>
</dbReference>
<dbReference type="InterPro" id="IPR005471">
    <property type="entry name" value="Tscrpt_reg_IclR_N"/>
</dbReference>
<keyword evidence="2" id="KW-0238">DNA-binding</keyword>
<dbReference type="InterPro" id="IPR036390">
    <property type="entry name" value="WH_DNA-bd_sf"/>
</dbReference>
<dbReference type="InterPro" id="IPR050707">
    <property type="entry name" value="HTH_MetabolicPath_Reg"/>
</dbReference>